<protein>
    <recommendedName>
        <fullName evidence="3">YbbR-like domain-containing protein</fullName>
    </recommendedName>
</protein>
<dbReference type="PATRIC" id="fig|1123057.7.peg.2545"/>
<name>U5BPM4_9BACT</name>
<comment type="caution">
    <text evidence="1">The sequence shown here is derived from an EMBL/GenBank/DDBJ whole genome shotgun (WGS) entry which is preliminary data.</text>
</comment>
<reference evidence="1 2" key="1">
    <citation type="journal article" date="2013" name="Genome Announc.">
        <title>Draft Genome Sequence of the Psychrophilic and Alkaliphilic Rhodonellum psychrophilum Strain GCM71T.</title>
        <authorList>
            <person name="Hauptmann A.L."/>
            <person name="Glaring M.A."/>
            <person name="Hallin P.F."/>
            <person name="Prieme A."/>
            <person name="Stougaard P."/>
        </authorList>
    </citation>
    <scope>NUCLEOTIDE SEQUENCE [LARGE SCALE GENOMIC DNA]</scope>
    <source>
        <strain evidence="1 2">GCM71</strain>
    </source>
</reference>
<dbReference type="PANTHER" id="PTHR37804:SF1">
    <property type="entry name" value="CDAA REGULATORY PROTEIN CDAR"/>
    <property type="match status" value="1"/>
</dbReference>
<dbReference type="InterPro" id="IPR053154">
    <property type="entry name" value="c-di-AMP_regulator"/>
</dbReference>
<sequence>MDLNKLKKLVSNANPKKVANMKVVALCLLAATTFWLLNALNKDNYTTVVDYPIEIIYDKEEFMAVEKLPARVKIEINGNGWDLLRKYFKIKDNPFLIEINNPSTKNYLLTSEIRRSLAEKISPTSLVSIVSDTIKFKIDKVVTRKINIRPDTTTNTLAKNFRYASQIAIDPPVVSIKGPTSILEQLEGILAVNLGEEKINKNFSKILPLTLPDAFRDFLTMEDESVHFKFEVVQFLEGNKRLKVVKTNFPENVTLVQQPNTIMMYYLIDERKVNELKEIEFEAILNYSNRNRQDSTVSVQVSPKPTFLENVKLEPEVFRLKYD</sequence>
<accession>U5BPM4</accession>
<evidence type="ECO:0000313" key="1">
    <source>
        <dbReference type="EMBL" id="ERM82520.1"/>
    </source>
</evidence>
<gene>
    <name evidence="1" type="ORF">P872_05710</name>
</gene>
<dbReference type="Proteomes" id="UP000016843">
    <property type="component" value="Unassembled WGS sequence"/>
</dbReference>
<dbReference type="AlphaFoldDB" id="U5BPM4"/>
<keyword evidence="2" id="KW-1185">Reference proteome</keyword>
<dbReference type="PANTHER" id="PTHR37804">
    <property type="entry name" value="CDAA REGULATORY PROTEIN CDAR"/>
    <property type="match status" value="1"/>
</dbReference>
<proteinExistence type="predicted"/>
<evidence type="ECO:0008006" key="3">
    <source>
        <dbReference type="Google" id="ProtNLM"/>
    </source>
</evidence>
<organism evidence="1 2">
    <name type="scientific">Rhodonellum psychrophilum GCM71 = DSM 17998</name>
    <dbReference type="NCBI Taxonomy" id="1123057"/>
    <lineage>
        <taxon>Bacteria</taxon>
        <taxon>Pseudomonadati</taxon>
        <taxon>Bacteroidota</taxon>
        <taxon>Cytophagia</taxon>
        <taxon>Cytophagales</taxon>
        <taxon>Cytophagaceae</taxon>
        <taxon>Rhodonellum</taxon>
    </lineage>
</organism>
<evidence type="ECO:0000313" key="2">
    <source>
        <dbReference type="Proteomes" id="UP000016843"/>
    </source>
</evidence>
<dbReference type="Gene3D" id="2.170.120.30">
    <property type="match status" value="1"/>
</dbReference>
<dbReference type="Gene3D" id="2.170.120.40">
    <property type="entry name" value="YbbR-like domain"/>
    <property type="match status" value="1"/>
</dbReference>
<dbReference type="eggNOG" id="COG4856">
    <property type="taxonomic scope" value="Bacteria"/>
</dbReference>
<dbReference type="EMBL" id="AWXR01000025">
    <property type="protein sequence ID" value="ERM82520.1"/>
    <property type="molecule type" value="Genomic_DNA"/>
</dbReference>